<reference evidence="2" key="2">
    <citation type="submission" date="2013-04" db="UniProtKB">
        <authorList>
            <consortium name="EnsemblPlants"/>
        </authorList>
    </citation>
    <scope>IDENTIFICATION</scope>
</reference>
<proteinExistence type="predicted"/>
<accession>J3L2U4</accession>
<feature type="region of interest" description="Disordered" evidence="1">
    <location>
        <begin position="20"/>
        <end position="50"/>
    </location>
</feature>
<dbReference type="EnsemblPlants" id="OB01G35500.1">
    <property type="protein sequence ID" value="OB01G35500.1"/>
    <property type="gene ID" value="OB01G35500"/>
</dbReference>
<organism evidence="2">
    <name type="scientific">Oryza brachyantha</name>
    <name type="common">malo sina</name>
    <dbReference type="NCBI Taxonomy" id="4533"/>
    <lineage>
        <taxon>Eukaryota</taxon>
        <taxon>Viridiplantae</taxon>
        <taxon>Streptophyta</taxon>
        <taxon>Embryophyta</taxon>
        <taxon>Tracheophyta</taxon>
        <taxon>Spermatophyta</taxon>
        <taxon>Magnoliopsida</taxon>
        <taxon>Liliopsida</taxon>
        <taxon>Poales</taxon>
        <taxon>Poaceae</taxon>
        <taxon>BOP clade</taxon>
        <taxon>Oryzoideae</taxon>
        <taxon>Oryzeae</taxon>
        <taxon>Oryzinae</taxon>
        <taxon>Oryza</taxon>
    </lineage>
</organism>
<feature type="compositionally biased region" description="Polar residues" evidence="1">
    <location>
        <begin position="31"/>
        <end position="49"/>
    </location>
</feature>
<name>J3L2U4_ORYBR</name>
<evidence type="ECO:0000313" key="2">
    <source>
        <dbReference type="EnsemblPlants" id="OB01G35500.1"/>
    </source>
</evidence>
<reference evidence="2" key="1">
    <citation type="journal article" date="2013" name="Nat. Commun.">
        <title>Whole-genome sequencing of Oryza brachyantha reveals mechanisms underlying Oryza genome evolution.</title>
        <authorList>
            <person name="Chen J."/>
            <person name="Huang Q."/>
            <person name="Gao D."/>
            <person name="Wang J."/>
            <person name="Lang Y."/>
            <person name="Liu T."/>
            <person name="Li B."/>
            <person name="Bai Z."/>
            <person name="Luis Goicoechea J."/>
            <person name="Liang C."/>
            <person name="Chen C."/>
            <person name="Zhang W."/>
            <person name="Sun S."/>
            <person name="Liao Y."/>
            <person name="Zhang X."/>
            <person name="Yang L."/>
            <person name="Song C."/>
            <person name="Wang M."/>
            <person name="Shi J."/>
            <person name="Liu G."/>
            <person name="Liu J."/>
            <person name="Zhou H."/>
            <person name="Zhou W."/>
            <person name="Yu Q."/>
            <person name="An N."/>
            <person name="Chen Y."/>
            <person name="Cai Q."/>
            <person name="Wang B."/>
            <person name="Liu B."/>
            <person name="Min J."/>
            <person name="Huang Y."/>
            <person name="Wu H."/>
            <person name="Li Z."/>
            <person name="Zhang Y."/>
            <person name="Yin Y."/>
            <person name="Song W."/>
            <person name="Jiang J."/>
            <person name="Jackson S.A."/>
            <person name="Wing R.A."/>
            <person name="Wang J."/>
            <person name="Chen M."/>
        </authorList>
    </citation>
    <scope>NUCLEOTIDE SEQUENCE [LARGE SCALE GENOMIC DNA]</scope>
    <source>
        <strain evidence="2">cv. IRGC 101232</strain>
    </source>
</reference>
<dbReference type="Gramene" id="OB01G35500.1">
    <property type="protein sequence ID" value="OB01G35500.1"/>
    <property type="gene ID" value="OB01G35500"/>
</dbReference>
<dbReference type="AlphaFoldDB" id="J3L2U4"/>
<evidence type="ECO:0000313" key="3">
    <source>
        <dbReference type="Proteomes" id="UP000006038"/>
    </source>
</evidence>
<evidence type="ECO:0000256" key="1">
    <source>
        <dbReference type="SAM" id="MobiDB-lite"/>
    </source>
</evidence>
<sequence>MIHPVRTRCPSRFVTNEKAWRRPIGRGLGTPRTTSLAPASECQHPSSPTARALRCPPSLLGRTVVKKYHAAEPSPATAGAYLVVRSSGSAAYTSASWTNRHRFLPDSTWRRRYLVTSSWSVGWDQKSPLGSSSSGREEEEEAAIGRMAAIDLGSGGDAMERRERRAGGAAPRRVGEGGMVEPSGGVVPRLYGARVTRRIPRVRVGVGS</sequence>
<keyword evidence="3" id="KW-1185">Reference proteome</keyword>
<dbReference type="HOGENOM" id="CLU_114706_0_0_1"/>
<dbReference type="Proteomes" id="UP000006038">
    <property type="component" value="Chromosome 1"/>
</dbReference>
<protein>
    <submittedName>
        <fullName evidence="2">Uncharacterized protein</fullName>
    </submittedName>
</protein>
<feature type="region of interest" description="Disordered" evidence="1">
    <location>
        <begin position="153"/>
        <end position="186"/>
    </location>
</feature>